<proteinExistence type="predicted"/>
<reference evidence="2 3" key="1">
    <citation type="journal article" date="2015" name="Genome Biol. Evol.">
        <title>Phylogenomic analyses indicate that early fungi evolved digesting cell walls of algal ancestors of land plants.</title>
        <authorList>
            <person name="Chang Y."/>
            <person name="Wang S."/>
            <person name="Sekimoto S."/>
            <person name="Aerts A.L."/>
            <person name="Choi C."/>
            <person name="Clum A."/>
            <person name="LaButti K.M."/>
            <person name="Lindquist E.A."/>
            <person name="Yee Ngan C."/>
            <person name="Ohm R.A."/>
            <person name="Salamov A.A."/>
            <person name="Grigoriev I.V."/>
            <person name="Spatafora J.W."/>
            <person name="Berbee M.L."/>
        </authorList>
    </citation>
    <scope>NUCLEOTIDE SEQUENCE [LARGE SCALE GENOMIC DNA]</scope>
    <source>
        <strain evidence="2 3">NRRL 1564</strain>
    </source>
</reference>
<keyword evidence="3" id="KW-1185">Reference proteome</keyword>
<evidence type="ECO:0000313" key="2">
    <source>
        <dbReference type="EMBL" id="PIA13703.1"/>
    </source>
</evidence>
<dbReference type="Proteomes" id="UP000242474">
    <property type="component" value="Unassembled WGS sequence"/>
</dbReference>
<protein>
    <submittedName>
        <fullName evidence="2">Uncharacterized protein</fullName>
    </submittedName>
</protein>
<feature type="region of interest" description="Disordered" evidence="1">
    <location>
        <begin position="21"/>
        <end position="48"/>
    </location>
</feature>
<organism evidence="2 3">
    <name type="scientific">Coemansia reversa (strain ATCC 12441 / NRRL 1564)</name>
    <dbReference type="NCBI Taxonomy" id="763665"/>
    <lineage>
        <taxon>Eukaryota</taxon>
        <taxon>Fungi</taxon>
        <taxon>Fungi incertae sedis</taxon>
        <taxon>Zoopagomycota</taxon>
        <taxon>Kickxellomycotina</taxon>
        <taxon>Kickxellomycetes</taxon>
        <taxon>Kickxellales</taxon>
        <taxon>Kickxellaceae</taxon>
        <taxon>Coemansia</taxon>
    </lineage>
</organism>
<accession>A0A2G5B3V1</accession>
<dbReference type="EMBL" id="KZ303528">
    <property type="protein sequence ID" value="PIA13703.1"/>
    <property type="molecule type" value="Genomic_DNA"/>
</dbReference>
<sequence length="314" mass="32462">MLLPDFVSPLPSNRSLRAATRVTSRVSSAQSTSARRVASHAVGSTNASAARSNSVASNALASRRRSFSAACLMLCSTRCTSAATSLRSGVRDREISAAYSRTSGSAAMHVPADCRTSPTSQLTTCRWSTSPAAYCAWSSRPQNAHRRVAFASSSSMAAVSACSANCVNCRVHASCGPVVRTAHSARLSATSSAAKPSSSRSPRSVLGAAAMLLSGTCGFASAVSHASAVASVRPLRRTLAVENVCVRPNCRCAAAAAIACNPCSARASLSRALTTACAELYSSVTRAVSTRPYRIVRSFSCPAIATCRPAWKSA</sequence>
<dbReference type="AlphaFoldDB" id="A0A2G5B3V1"/>
<evidence type="ECO:0000256" key="1">
    <source>
        <dbReference type="SAM" id="MobiDB-lite"/>
    </source>
</evidence>
<evidence type="ECO:0000313" key="3">
    <source>
        <dbReference type="Proteomes" id="UP000242474"/>
    </source>
</evidence>
<name>A0A2G5B3V1_COERN</name>
<feature type="compositionally biased region" description="Polar residues" evidence="1">
    <location>
        <begin position="21"/>
        <end position="34"/>
    </location>
</feature>
<gene>
    <name evidence="2" type="ORF">COEREDRAFT_83301</name>
</gene>